<dbReference type="GO" id="GO:0008234">
    <property type="term" value="F:cysteine-type peptidase activity"/>
    <property type="evidence" value="ECO:0007669"/>
    <property type="project" value="UniProtKB-KW"/>
</dbReference>
<feature type="region of interest" description="Disordered" evidence="7">
    <location>
        <begin position="32"/>
        <end position="59"/>
    </location>
</feature>
<dbReference type="EMBL" id="CACRXK020012118">
    <property type="protein sequence ID" value="CAB4022721.1"/>
    <property type="molecule type" value="Genomic_DNA"/>
</dbReference>
<evidence type="ECO:0000256" key="1">
    <source>
        <dbReference type="ARBA" id="ARBA00008455"/>
    </source>
</evidence>
<keyword evidence="9" id="KW-1185">Reference proteome</keyword>
<dbReference type="SMART" id="SM00848">
    <property type="entry name" value="Inhibitor_I29"/>
    <property type="match status" value="1"/>
</dbReference>
<dbReference type="Proteomes" id="UP001152795">
    <property type="component" value="Unassembled WGS sequence"/>
</dbReference>
<dbReference type="PANTHER" id="PTHR12411">
    <property type="entry name" value="CYSTEINE PROTEASE FAMILY C1-RELATED"/>
    <property type="match status" value="1"/>
</dbReference>
<evidence type="ECO:0000256" key="2">
    <source>
        <dbReference type="ARBA" id="ARBA00022670"/>
    </source>
</evidence>
<proteinExistence type="inferred from homology"/>
<evidence type="ECO:0000256" key="7">
    <source>
        <dbReference type="SAM" id="MobiDB-lite"/>
    </source>
</evidence>
<accession>A0A6S7K490</accession>
<dbReference type="GO" id="GO:0006508">
    <property type="term" value="P:proteolysis"/>
    <property type="evidence" value="ECO:0007669"/>
    <property type="project" value="UniProtKB-KW"/>
</dbReference>
<sequence length="534" mass="63518">MQGYFYFISAIVITSGTACTYFHGRYNSHVRSENNPQARDHIHKPEHDVQTNGHSKDNYHELKHPKNNYHQLKHTKNNYHQLKHKAENYHELDHLKGNYHKLKNKTDDNHPYLKHPKHDNQLRHTKEKSHDQTKLSKDKNGTVNIKENETRYDKPEIKFPKTYHATGLLTLPYDGIMEPFEIWYAEDLNMSRIDYYHGVDKTFQRGDLEDYGAYIKEIPIHKIKVGDNNNHSKSCWYEQGDKYDVVKPQSIVPMDLSHYKIIGEEYRSGTLTIKLRRHVKTGKLRNTFTLWVSKEKPHRPIRFETEGFDLLLLGYYDHYYLDYITFSDWYFDYTVMEVPKEFLRSPMRYYRHTWAIGRSTPICKALHAKSRYFVNPMSEFVHKPHEVDKHHKHIEKEFKKYKHKHGKSYKDAKEHSKRRNIYRHNARYIRSKNRARLNYTLAVNHLADLTPEEFRSMDDLLNDKDEGVSEFMKDQFPSLDEVPLVNYTEPSQPLPENLDWREYGVISPIRGQSMCGSCWAFSTAGMLEGAYKIA</sequence>
<dbReference type="OrthoDB" id="65740at2759"/>
<dbReference type="Gene3D" id="3.90.70.10">
    <property type="entry name" value="Cysteine proteinases"/>
    <property type="match status" value="1"/>
</dbReference>
<comment type="similarity">
    <text evidence="1">Belongs to the peptidase C1 family.</text>
</comment>
<dbReference type="Pfam" id="PF00112">
    <property type="entry name" value="Peptidase_C1"/>
    <property type="match status" value="1"/>
</dbReference>
<evidence type="ECO:0000313" key="9">
    <source>
        <dbReference type="Proteomes" id="UP001152795"/>
    </source>
</evidence>
<dbReference type="PROSITE" id="PS00139">
    <property type="entry name" value="THIOL_PROTEASE_CYS"/>
    <property type="match status" value="1"/>
</dbReference>
<evidence type="ECO:0000256" key="6">
    <source>
        <dbReference type="ARBA" id="ARBA00023157"/>
    </source>
</evidence>
<dbReference type="AlphaFoldDB" id="A0A6S7K490"/>
<dbReference type="Pfam" id="PF08246">
    <property type="entry name" value="Inhibitor_I29"/>
    <property type="match status" value="1"/>
</dbReference>
<dbReference type="InterPro" id="IPR013201">
    <property type="entry name" value="Prot_inhib_I29"/>
</dbReference>
<reference evidence="8" key="1">
    <citation type="submission" date="2020-04" db="EMBL/GenBank/DDBJ databases">
        <authorList>
            <person name="Alioto T."/>
            <person name="Alioto T."/>
            <person name="Gomez Garrido J."/>
        </authorList>
    </citation>
    <scope>NUCLEOTIDE SEQUENCE</scope>
    <source>
        <strain evidence="8">A484AB</strain>
    </source>
</reference>
<feature type="compositionally biased region" description="Basic and acidic residues" evidence="7">
    <location>
        <begin position="118"/>
        <end position="141"/>
    </location>
</feature>
<evidence type="ECO:0000256" key="5">
    <source>
        <dbReference type="ARBA" id="ARBA00023145"/>
    </source>
</evidence>
<feature type="compositionally biased region" description="Basic and acidic residues" evidence="7">
    <location>
        <begin position="38"/>
        <end position="59"/>
    </location>
</feature>
<feature type="region of interest" description="Disordered" evidence="7">
    <location>
        <begin position="101"/>
        <end position="141"/>
    </location>
</feature>
<gene>
    <name evidence="8" type="ORF">PACLA_8A010461</name>
</gene>
<evidence type="ECO:0000313" key="8">
    <source>
        <dbReference type="EMBL" id="CAB4022721.1"/>
    </source>
</evidence>
<feature type="non-terminal residue" evidence="8">
    <location>
        <position position="534"/>
    </location>
</feature>
<dbReference type="InterPro" id="IPR013128">
    <property type="entry name" value="Peptidase_C1A"/>
</dbReference>
<keyword evidence="3" id="KW-0378">Hydrolase</keyword>
<protein>
    <submittedName>
        <fullName evidence="8">Counting factor associated D-like</fullName>
    </submittedName>
</protein>
<keyword evidence="5" id="KW-0865">Zymogen</keyword>
<keyword evidence="6" id="KW-1015">Disulfide bond</keyword>
<keyword evidence="2" id="KW-0645">Protease</keyword>
<evidence type="ECO:0000256" key="4">
    <source>
        <dbReference type="ARBA" id="ARBA00022807"/>
    </source>
</evidence>
<dbReference type="InterPro" id="IPR000169">
    <property type="entry name" value="Pept_cys_AS"/>
</dbReference>
<dbReference type="SUPFAM" id="SSF54001">
    <property type="entry name" value="Cysteine proteinases"/>
    <property type="match status" value="1"/>
</dbReference>
<comment type="caution">
    <text evidence="8">The sequence shown here is derived from an EMBL/GenBank/DDBJ whole genome shotgun (WGS) entry which is preliminary data.</text>
</comment>
<name>A0A6S7K490_PARCT</name>
<keyword evidence="4" id="KW-0788">Thiol protease</keyword>
<evidence type="ECO:0000256" key="3">
    <source>
        <dbReference type="ARBA" id="ARBA00022801"/>
    </source>
</evidence>
<dbReference type="InterPro" id="IPR000668">
    <property type="entry name" value="Peptidase_C1A_C"/>
</dbReference>
<organism evidence="8 9">
    <name type="scientific">Paramuricea clavata</name>
    <name type="common">Red gorgonian</name>
    <name type="synonym">Violescent sea-whip</name>
    <dbReference type="NCBI Taxonomy" id="317549"/>
    <lineage>
        <taxon>Eukaryota</taxon>
        <taxon>Metazoa</taxon>
        <taxon>Cnidaria</taxon>
        <taxon>Anthozoa</taxon>
        <taxon>Octocorallia</taxon>
        <taxon>Malacalcyonacea</taxon>
        <taxon>Plexauridae</taxon>
        <taxon>Paramuricea</taxon>
    </lineage>
</organism>
<dbReference type="InterPro" id="IPR038765">
    <property type="entry name" value="Papain-like_cys_pep_sf"/>
</dbReference>